<dbReference type="RefSeq" id="WP_130645758.1">
    <property type="nucleotide sequence ID" value="NZ_PGCL01000001.1"/>
</dbReference>
<evidence type="ECO:0000256" key="4">
    <source>
        <dbReference type="ARBA" id="ARBA00022679"/>
    </source>
</evidence>
<keyword evidence="5" id="KW-0949">S-adenosyl-L-methionine</keyword>
<name>A0A483CQK6_9EURY</name>
<comment type="similarity">
    <text evidence="1">Belongs to the N(4)/N(6)-methyltransferase family.</text>
</comment>
<keyword evidence="4" id="KW-0808">Transferase</keyword>
<dbReference type="PANTHER" id="PTHR30481">
    <property type="entry name" value="DNA ADENINE METHYLASE"/>
    <property type="match status" value="1"/>
</dbReference>
<dbReference type="Gene3D" id="3.40.50.150">
    <property type="entry name" value="Vaccinia Virus protein VP39"/>
    <property type="match status" value="1"/>
</dbReference>
<gene>
    <name evidence="7" type="ORF">CUJ86_01300</name>
</gene>
<reference evidence="7 8" key="1">
    <citation type="submission" date="2017-11" db="EMBL/GenBank/DDBJ databases">
        <title>Isolation and Characterization of Methanofollis Species from Methane Seep Offshore SW Taiwan.</title>
        <authorList>
            <person name="Teng N.-H."/>
            <person name="Lai M.-C."/>
            <person name="Chen S.-C."/>
        </authorList>
    </citation>
    <scope>NUCLEOTIDE SEQUENCE [LARGE SCALE GENOMIC DNA]</scope>
    <source>
        <strain evidence="7 8">FWC-SCC2</strain>
    </source>
</reference>
<comment type="catalytic activity">
    <reaction evidence="6">
        <text>a 2'-deoxyadenosine in DNA + S-adenosyl-L-methionine = an N(6)-methyl-2'-deoxyadenosine in DNA + S-adenosyl-L-homocysteine + H(+)</text>
        <dbReference type="Rhea" id="RHEA:15197"/>
        <dbReference type="Rhea" id="RHEA-COMP:12418"/>
        <dbReference type="Rhea" id="RHEA-COMP:12419"/>
        <dbReference type="ChEBI" id="CHEBI:15378"/>
        <dbReference type="ChEBI" id="CHEBI:57856"/>
        <dbReference type="ChEBI" id="CHEBI:59789"/>
        <dbReference type="ChEBI" id="CHEBI:90615"/>
        <dbReference type="ChEBI" id="CHEBI:90616"/>
        <dbReference type="EC" id="2.1.1.72"/>
    </reaction>
</comment>
<dbReference type="PROSITE" id="PS00092">
    <property type="entry name" value="N6_MTASE"/>
    <property type="match status" value="1"/>
</dbReference>
<evidence type="ECO:0000256" key="3">
    <source>
        <dbReference type="ARBA" id="ARBA00022603"/>
    </source>
</evidence>
<dbReference type="PIRSF" id="PIRSF000398">
    <property type="entry name" value="M_m6A_EcoRV"/>
    <property type="match status" value="1"/>
</dbReference>
<dbReference type="GO" id="GO:0009007">
    <property type="term" value="F:site-specific DNA-methyltransferase (adenine-specific) activity"/>
    <property type="evidence" value="ECO:0007669"/>
    <property type="project" value="UniProtKB-EC"/>
</dbReference>
<evidence type="ECO:0000313" key="7">
    <source>
        <dbReference type="EMBL" id="TAJ45405.1"/>
    </source>
</evidence>
<accession>A0A483CQK6</accession>
<dbReference type="GO" id="GO:0009307">
    <property type="term" value="P:DNA restriction-modification system"/>
    <property type="evidence" value="ECO:0007669"/>
    <property type="project" value="InterPro"/>
</dbReference>
<sequence length="304" mass="34462">MPQCRARPFLKWAGGKTQLLDAFTERIPPELGDGKITRFVEPFVGGGAVYFHFSGLFPFEECHIFDANEELVLAYTVVQRDVDGLIDALSALAGEYLDGDEGERKALYYAVREEFNRGRAGMNFRRYSRAWVPRAAQLLFLNRTCFNGLFRVNSKGGFNVPFGTYANPTILYPEVLRADAERLQNTRIHLGDFSRAGRYVGAGTFVYFDPPYRPLSRTASFTQYSRNAFGDAEQRRLAAFFARCDSRGAKLMLSNSDPRNIDPADNFFDEIYAGFRIERVPARRMINSDAGGRGEINEIIVRNY</sequence>
<dbReference type="PRINTS" id="PR00505">
    <property type="entry name" value="D12N6MTFRASE"/>
</dbReference>
<dbReference type="AlphaFoldDB" id="A0A483CQK6"/>
<keyword evidence="3 7" id="KW-0489">Methyltransferase</keyword>
<dbReference type="OrthoDB" id="372040at2157"/>
<dbReference type="GO" id="GO:0032259">
    <property type="term" value="P:methylation"/>
    <property type="evidence" value="ECO:0007669"/>
    <property type="project" value="UniProtKB-KW"/>
</dbReference>
<dbReference type="InterPro" id="IPR023095">
    <property type="entry name" value="Ade_MeTrfase_dom_2"/>
</dbReference>
<dbReference type="InterPro" id="IPR029063">
    <property type="entry name" value="SAM-dependent_MTases_sf"/>
</dbReference>
<keyword evidence="8" id="KW-1185">Reference proteome</keyword>
<dbReference type="Proteomes" id="UP000292580">
    <property type="component" value="Unassembled WGS sequence"/>
</dbReference>
<evidence type="ECO:0000256" key="6">
    <source>
        <dbReference type="ARBA" id="ARBA00047942"/>
    </source>
</evidence>
<dbReference type="EC" id="2.1.1.72" evidence="2"/>
<dbReference type="InterPro" id="IPR012263">
    <property type="entry name" value="M_m6A_EcoRV"/>
</dbReference>
<dbReference type="GO" id="GO:0006298">
    <property type="term" value="P:mismatch repair"/>
    <property type="evidence" value="ECO:0007669"/>
    <property type="project" value="TreeGrafter"/>
</dbReference>
<proteinExistence type="inferred from homology"/>
<comment type="caution">
    <text evidence="7">The sequence shown here is derived from an EMBL/GenBank/DDBJ whole genome shotgun (WGS) entry which is preliminary data.</text>
</comment>
<evidence type="ECO:0000256" key="5">
    <source>
        <dbReference type="ARBA" id="ARBA00022691"/>
    </source>
</evidence>
<dbReference type="SUPFAM" id="SSF53335">
    <property type="entry name" value="S-adenosyl-L-methionine-dependent methyltransferases"/>
    <property type="match status" value="1"/>
</dbReference>
<dbReference type="Pfam" id="PF02086">
    <property type="entry name" value="MethyltransfD12"/>
    <property type="match status" value="1"/>
</dbReference>
<dbReference type="InterPro" id="IPR012327">
    <property type="entry name" value="MeTrfase_D12"/>
</dbReference>
<dbReference type="GO" id="GO:1904047">
    <property type="term" value="F:S-adenosyl-L-methionine binding"/>
    <property type="evidence" value="ECO:0007669"/>
    <property type="project" value="TreeGrafter"/>
</dbReference>
<dbReference type="InterPro" id="IPR002052">
    <property type="entry name" value="DNA_methylase_N6_adenine_CS"/>
</dbReference>
<dbReference type="EMBL" id="PGCL01000001">
    <property type="protein sequence ID" value="TAJ45405.1"/>
    <property type="molecule type" value="Genomic_DNA"/>
</dbReference>
<protein>
    <recommendedName>
        <fullName evidence="2">site-specific DNA-methyltransferase (adenine-specific)</fullName>
        <ecNumber evidence="2">2.1.1.72</ecNumber>
    </recommendedName>
</protein>
<organism evidence="7 8">
    <name type="scientific">Methanofollis fontis</name>
    <dbReference type="NCBI Taxonomy" id="2052832"/>
    <lineage>
        <taxon>Archaea</taxon>
        <taxon>Methanobacteriati</taxon>
        <taxon>Methanobacteriota</taxon>
        <taxon>Stenosarchaea group</taxon>
        <taxon>Methanomicrobia</taxon>
        <taxon>Methanomicrobiales</taxon>
        <taxon>Methanomicrobiaceae</taxon>
        <taxon>Methanofollis</taxon>
    </lineage>
</organism>
<dbReference type="PANTHER" id="PTHR30481:SF3">
    <property type="entry name" value="DNA ADENINE METHYLASE"/>
    <property type="match status" value="1"/>
</dbReference>
<evidence type="ECO:0000256" key="1">
    <source>
        <dbReference type="ARBA" id="ARBA00006594"/>
    </source>
</evidence>
<evidence type="ECO:0000313" key="8">
    <source>
        <dbReference type="Proteomes" id="UP000292580"/>
    </source>
</evidence>
<dbReference type="GO" id="GO:0043565">
    <property type="term" value="F:sequence-specific DNA binding"/>
    <property type="evidence" value="ECO:0007669"/>
    <property type="project" value="TreeGrafter"/>
</dbReference>
<dbReference type="NCBIfam" id="TIGR00571">
    <property type="entry name" value="dam"/>
    <property type="match status" value="1"/>
</dbReference>
<evidence type="ECO:0000256" key="2">
    <source>
        <dbReference type="ARBA" id="ARBA00011900"/>
    </source>
</evidence>
<dbReference type="Gene3D" id="1.10.1020.10">
    <property type="entry name" value="Adenine-specific Methyltransferase, Domain 2"/>
    <property type="match status" value="1"/>
</dbReference>